<feature type="region of interest" description="Disordered" evidence="6">
    <location>
        <begin position="4429"/>
        <end position="4463"/>
    </location>
</feature>
<feature type="region of interest" description="Disordered" evidence="6">
    <location>
        <begin position="512"/>
        <end position="534"/>
    </location>
</feature>
<feature type="compositionally biased region" description="Basic and acidic residues" evidence="6">
    <location>
        <begin position="4448"/>
        <end position="4457"/>
    </location>
</feature>
<feature type="compositionally biased region" description="Low complexity" evidence="6">
    <location>
        <begin position="19"/>
        <end position="33"/>
    </location>
</feature>
<name>A0ABD3PED9_9STRA</name>
<organism evidence="9 10">
    <name type="scientific">Cyclotella atomus</name>
    <dbReference type="NCBI Taxonomy" id="382360"/>
    <lineage>
        <taxon>Eukaryota</taxon>
        <taxon>Sar</taxon>
        <taxon>Stramenopiles</taxon>
        <taxon>Ochrophyta</taxon>
        <taxon>Bacillariophyta</taxon>
        <taxon>Coscinodiscophyceae</taxon>
        <taxon>Thalassiosirophycidae</taxon>
        <taxon>Stephanodiscales</taxon>
        <taxon>Stephanodiscaceae</taxon>
        <taxon>Cyclotella</taxon>
    </lineage>
</organism>
<evidence type="ECO:0000259" key="8">
    <source>
        <dbReference type="PROSITE" id="PS51999"/>
    </source>
</evidence>
<dbReference type="GO" id="GO:0008270">
    <property type="term" value="F:zinc ion binding"/>
    <property type="evidence" value="ECO:0007669"/>
    <property type="project" value="UniProtKB-KW"/>
</dbReference>
<feature type="domain" description="UBR-type" evidence="7">
    <location>
        <begin position="2186"/>
        <end position="2259"/>
    </location>
</feature>
<dbReference type="PANTHER" id="PTHR21725">
    <property type="entry name" value="E3 UBIQUITIN-PROTEIN LIGASE UBR4"/>
    <property type="match status" value="1"/>
</dbReference>
<gene>
    <name evidence="9" type="ORF">ACHAWO_012984</name>
</gene>
<feature type="compositionally biased region" description="Basic and acidic residues" evidence="6">
    <location>
        <begin position="45"/>
        <end position="58"/>
    </location>
</feature>
<evidence type="ECO:0000256" key="1">
    <source>
        <dbReference type="ARBA" id="ARBA00022723"/>
    </source>
</evidence>
<evidence type="ECO:0000256" key="6">
    <source>
        <dbReference type="SAM" id="MobiDB-lite"/>
    </source>
</evidence>
<feature type="region of interest" description="Disordered" evidence="6">
    <location>
        <begin position="1"/>
        <end position="58"/>
    </location>
</feature>
<feature type="compositionally biased region" description="Basic and acidic residues" evidence="6">
    <location>
        <begin position="146"/>
        <end position="155"/>
    </location>
</feature>
<comment type="caution">
    <text evidence="9">The sequence shown here is derived from an EMBL/GenBank/DDBJ whole genome shotgun (WGS) entry which is preliminary data.</text>
</comment>
<evidence type="ECO:0000313" key="10">
    <source>
        <dbReference type="Proteomes" id="UP001530400"/>
    </source>
</evidence>
<dbReference type="InterPro" id="IPR010666">
    <property type="entry name" value="Znf_GRF"/>
</dbReference>
<feature type="domain" description="GRF-type" evidence="8">
    <location>
        <begin position="3516"/>
        <end position="3558"/>
    </location>
</feature>
<evidence type="ECO:0000256" key="4">
    <source>
        <dbReference type="PROSITE-ProRule" id="PRU00508"/>
    </source>
</evidence>
<feature type="region of interest" description="Disordered" evidence="6">
    <location>
        <begin position="614"/>
        <end position="643"/>
    </location>
</feature>
<evidence type="ECO:0008006" key="11">
    <source>
        <dbReference type="Google" id="ProtNLM"/>
    </source>
</evidence>
<keyword evidence="3" id="KW-0862">Zinc</keyword>
<protein>
    <recommendedName>
        <fullName evidence="11">Separase</fullName>
    </recommendedName>
</protein>
<feature type="zinc finger region" description="UBR-type" evidence="4">
    <location>
        <begin position="2186"/>
        <end position="2259"/>
    </location>
</feature>
<evidence type="ECO:0000256" key="2">
    <source>
        <dbReference type="ARBA" id="ARBA00022771"/>
    </source>
</evidence>
<dbReference type="SUPFAM" id="SSF48371">
    <property type="entry name" value="ARM repeat"/>
    <property type="match status" value="1"/>
</dbReference>
<dbReference type="SUPFAM" id="SSF57850">
    <property type="entry name" value="RING/U-box"/>
    <property type="match status" value="1"/>
</dbReference>
<dbReference type="Pfam" id="PF06839">
    <property type="entry name" value="Zn_ribbon_GRF"/>
    <property type="match status" value="1"/>
</dbReference>
<dbReference type="InterPro" id="IPR016024">
    <property type="entry name" value="ARM-type_fold"/>
</dbReference>
<proteinExistence type="predicted"/>
<dbReference type="PANTHER" id="PTHR21725:SF1">
    <property type="entry name" value="E3 UBIQUITIN-PROTEIN LIGASE UBR4"/>
    <property type="match status" value="1"/>
</dbReference>
<feature type="compositionally biased region" description="Basic residues" evidence="6">
    <location>
        <begin position="1"/>
        <end position="11"/>
    </location>
</feature>
<dbReference type="SMART" id="SM00396">
    <property type="entry name" value="ZnF_UBR1"/>
    <property type="match status" value="1"/>
</dbReference>
<keyword evidence="1" id="KW-0479">Metal-binding</keyword>
<feature type="region of interest" description="Disordered" evidence="6">
    <location>
        <begin position="275"/>
        <end position="303"/>
    </location>
</feature>
<feature type="compositionally biased region" description="Acidic residues" evidence="6">
    <location>
        <begin position="116"/>
        <end position="133"/>
    </location>
</feature>
<keyword evidence="2 5" id="KW-0863">Zinc-finger</keyword>
<accession>A0ABD3PED9</accession>
<dbReference type="InterPro" id="IPR045189">
    <property type="entry name" value="UBR4-like"/>
</dbReference>
<sequence>MPTARRTRKRTARAEEAAEQAAAAAPEAAATSETKSEKKAKKTKKEPSPKSSEPTKEEEAAAILAAILPNSISDDPSSLLCHLLVEIQSLANHKKRCTDALRALKDGRGVATPHFEEEEDEDEGGNEEREDEAAASSTGRGKKRTRSADKKKKGENGALTFDANDGNDVYSDENAQGIQDAHLIMAATQAINILIAYLTSCKEEGSNNEETVKHVALMAAALSHHLMTSLVNDKSLLESITKSSQYTSSHSSMPSSFGAAASLSSTWGSIREDDAEMEGGEAAGSSRGRKTKDAESEAMQQKLERKRKLTVSYAKAVAGRAMTSCVVGALNAMEALGELTFENQEGKKEEEEDETLELEDNLLRRGVWTCLLALETAFQLNNRPKLLMTSSMAASSLSISSGMAYSSGMDFDGMMTAVMGSLAGGSGANSTAWHTHTMMGSNTITMWNGLLQRIMFDYKLGFHLQNDGSSENVEEENQLLAQIGCKVTQCVFSDEDDSSFISIVLQQSATSISSHEKPPAKKTKRTPKTKKEAKGELANQYLADMSSLLAQRQENHVLFDCHVSVRRWSALAFGWLCSGQPRFLETCMNMLTRQDKWKKILELAPIQSDMVIAEEAKPLPSKKKMKDSKSKPSSMDATLPSPSERFRGIRGDLALVVFTSCMVDLISSGGISPSNSGWIGDYVKVITNMPEEEAPFGQTDVASSKKVDANDEHTVRRSGRAKSKAGAGKSNEKTAVAETARTSPKGGDRSWVRPNITDEVAYLTKLLMEAHDECLHDTFRDHLLDSESAFASPDARKLIVNDDDSYRDSSYRRHESKELVNRIDFYPFMHRTLETLGRTAAANSFVSSSAEKTRIHAIGGAIALRYFVKHYEQLENEEGVVVLDAKLISLAVTQLSGAFDDLIKTNNSCKSNADALCNETARADFLKTYRLNESLRIARIQKDRSDLDPRAVDASISYGGAFERDESKDPIEYAEVISCFVRALIEESSTNDAHQSGMESFLKSLLSIISMCYEFPSERPAVTTLDAMTTKKKKRKVTETSLTATSLYQSGSKTMTRCVLAADTLNFLRSCVTIRDSSSLSTEANCMVLYLRENEVFTTSMVKEFINTGYDLQDKLIQPRIAALGERASFTSEERRLWSSHVKLALVIGQGKTSFLQNEELSTLSLLEDNVRRLEVFKYISEVEKGRDNIRIPASEHFWPLAISSLQHALVASTVVACEPTEGSIDSPEAFLCKAFLASLARYDASNIDDQIPISLRDVRLFALAASKLAKEEQKSIFLKLIDVLQQKMQASATSIQNILLLSRGVCLASHMADIVTTLGLGVLLSREVASTHYTMPKFMNISHLDQEPRKDTAFMGLFDDSNTPTVPSNGVSLSSMLNDSELEKMSQLIRSGLQLGFEVSPLDGGYLLFSSWNASAKLCSWTSVCWNGPSTAATIKKQDIADRLIGLRDEMAEIYYLFHKNEHQAEQLSLLERTTQSKNGRCRPNEALISGVTSIEQVMKKLSSDLEAETADSPSLPMFAYAEALTCHVAFLVALHTKPGSNHFSSIHRFSKSHVKQNKPVSYTDRDEFPSSDSDSESFESGGNSLKTRALVRLHNACVSLGAAPCWPDWLDTSCRMQTSVAPSVAVDSADSAILSLTNLGVVVFKRYCKAVEGALGIANRCTTGKPPISTHLLQRLLASQQLSLSEHLYSHLSLLSKTDVLILKALVNNRESLPDNKFATNSAQRVKGADATITRDPTLSEMRANEQWEMILAEVIRGSSLTNASLSSEKPDLRKALEQVSHWKRVLYNVVSSLVPSAALLRFGLYDARGRAPHPLCNDLPESALSSETVMSSRYSTRNEVGTNIKKALTFLSHICASSAQDDTLTRTSQVAATHLIESSAQSHFNSMISLQTVQLRLGVIQGLYEEVINRGSSTKAVVGATFALISRVLSQVSNIQCTSAVLASFGLKGALQTQLVGDRSVVECTDLCNPTGAPTPDVLRTLLLMLIGKDDQCLKSLRMMIAETLSRLVEREELLLQEKRSGLLGPFRLAATVSLDEMSKDEILQLVSIINPATGSFDLDIAKCTIQLLGNLITAKHESLSGDGCKVLLDEMTECINQWASFPQQPELTNLVCALASRFGTLPRLIEHLLSVNDLNLTECIRGVFQYIVALQDAGSTSPSTSANTSVELTRGDRRLSKNNQRRTCTFTQTGEGFAEQHWYNCYTCGLLWDKGCCSLCARVCHKDHDVGYSRKSSFFCDCGAEVASGGRHKCKCLEPVDDVTLSAINEDEPNLPDETSKQQVSSNPAQKLFQSYPVECSKTLQLLTKEAKSSSWNQTILDLFSKSFKKDNTFDFSALCRDSPANPSSNVEKPALDLRCGVPLNLQLLDSTNSIVPVRAAKASTVKIGMASSSPALHMRKHRSGRHLMESDMRGRLVCAEANALSFFGAIPSINTRYLETQSYSSHLSRSQLCLLGTERIKFEVHGLGLSENQKLLVVWGASDACVVIMSRGFDTIERTISLTLSLDSDSGECESECLLRCMWLTETIVVCVCGTVVHVFDLATTSTDDSCKATAHFALAYEDVLIRSAVLTSNLSPAYSKEVFKKLVLLLDSGRLHFIELFVNSDGSLEEEGETYIEIGSGRTFPSAGIRRYYGGEPSSSGSTTSTLGEGTNLHFLQQSNLLLYQCVSSPVVAMLLDDNGSIRGSFELLPSTISSDNLPGSTLGVVTGPYLHFQELSTAQRDGEVFYRVTCVARVPSTNQHRILLVEFNQSSSVSVKELLWPPSFSAGLGSFSSNSFVGSCTFSAPFLTGDSSLPGSIESCTKVYERAFLAMLSSNGSILWFGESQADVLEQKAVEPKASSKYMFEDPSIINVSDDDCLVFGGDCVGKDAKTAKKKLSLNNSEFISSPNREGCTLTARLDSNATNARDLAIVAVRVLVGSMPDSIPREISIMGSGRSIKTKRNMKRWYDFVLTDEEILLAVRNGFVTINLSSSHDLTSGAVVDAVEIYAKARSELRILKPADSKHTITDYDWKEQKHTTEIDQHDCISYIESLTALGKISGVGKATILGNNGRDVIAQILEKTALDSHKDGLRSSALSLLQQVEEDELEMSRFVSWSTLRGLMSSLSDLESFIKSDSMAAGETGKQEAMLARALDVLVDIVISSLNIARANIENYKSAMSSLIKETSKFSLAVEAKRITDYGEIVMIMFPMFGHLSHCVSAAQLEYVSNVSFAHATIYVSELVLLEMACDGSDNFAQFDTLSQYLTSDDSLVVESCCKAILNCIQVPKSKQSASEKSTQDDNVNGVVTYQCDACKRFPIKDIRYTIGGEVDIDLCRECFDLGCSYANSNAPDSPLVIHGRTLCVEDEDMSCDSIWQMRGIVIAPPLTGFPAVADVEAVLKMNQTSKELASSSGGVDKESFRAGLFSNLLSLVSNSLSKPSGPSRHVINLLLEMVYGSKTEKSKIARGKEMLKNMTDCLRDLLQEHDTPSDKLVLLLRALSSLVTKKTSIDKSMALVAPKEQDKHKSKTDPRFVCDVHKVAAVRRRCSHGVDKDRRFYVCGLERKHRCNYFKWADDNPKQKDAKDVLEISANTFAPLRTELGQMLDASEQTTSSIQSQLCVLVAKHFEELKDLHVEVETKDVADKPKFLLRSEGEMKSDNSDGIIQSWIKLGKADHPLVSKCSNVPSESASGTAVVSDALYLFSLVASSQSRLGSDWHPVLCAIINGGSPAFRHLAKKCLQQLCGGSQDMYHRIRDHYVYGYQFRKLLRQSEGLLDNALIVREMAKQCGVNWREDEVEFDTLSPAGLFGVGDLVSEDCLSVSYEQAVQEILDELLRTAGTHSRKRNWMNFCALSEIPAEHQECSTSGSIFEQLAHRPPIMSIFWLGSCLRGSNQVKLLQLADIAFAHDAKEVSNSADQDDAHNSDPMQRNVTVADLHAFVVEFVVNGRSNELRRVACQVVLKMACRLSHADKNILMSKLVDGLLRGVSGKFGRNCVDFIELLKQFVQSFGLDLSNVAPCVASALVTQLAATYACISKPKCSTRFDIANCVHCHCQNTSHKIISEVSLTEGSETWIDEQLRPCVKTRLETSTLASSHSEYASFFQLKFRVVLSEVHLSISDPRGRLVKNIGVYFSPRPVGDVSELKNDKYTHWQRCGTLSLTRHATTASLKLKVPVVAANLKLKYEDFYEKTGCSNRASDGSFVLHCPRCTRQVNNAHGVCGNCGEVAFQCRKCRHINYDRLDAFLCVECGYCTSGAFSYDVTVGMALNAVAIFDEDGYSRSVSMLRIANKRHSELRNNLKKKAVAFFQQQSKSNGQDERIEEMVLYGPHLKRAFLGRLPKTTTNEEIESKMSSSLLVGGSLRQEGSRSSVSSRARSLLSLARQLRSDSALLSGDNEGLSRNELLQQALLSTGNSGISSDVLDELNDAAFGGLHGSAEISLTRAIAGLQDRSQQRSSREAATSASGDDATRKEDKKSSSTGECSRIYGQMREAERECYELTRRIEAWNRLNEDELARTGPRFPYKTAFTFQPTSCSECSSHVALSLTSLLSDIFEASISESQYTVTPELIRLLIKEPSGISDELKNAKRRSLVTLARTSEHASTLILEEIKLRLSAMQDVTSAELLGQLVEYDFPSVGKYIDFAVSVLQGQNH</sequence>
<dbReference type="Pfam" id="PF02207">
    <property type="entry name" value="zf-UBR"/>
    <property type="match status" value="1"/>
</dbReference>
<reference evidence="9 10" key="1">
    <citation type="submission" date="2024-10" db="EMBL/GenBank/DDBJ databases">
        <title>Updated reference genomes for cyclostephanoid diatoms.</title>
        <authorList>
            <person name="Roberts W.R."/>
            <person name="Alverson A.J."/>
        </authorList>
    </citation>
    <scope>NUCLEOTIDE SEQUENCE [LARGE SCALE GENOMIC DNA]</scope>
    <source>
        <strain evidence="9 10">AJA010-31</strain>
    </source>
</reference>
<keyword evidence="10" id="KW-1185">Reference proteome</keyword>
<dbReference type="EMBL" id="JALLPJ020000717">
    <property type="protein sequence ID" value="KAL3784725.1"/>
    <property type="molecule type" value="Genomic_DNA"/>
</dbReference>
<evidence type="ECO:0000259" key="7">
    <source>
        <dbReference type="PROSITE" id="PS51157"/>
    </source>
</evidence>
<evidence type="ECO:0000313" key="9">
    <source>
        <dbReference type="EMBL" id="KAL3784725.1"/>
    </source>
</evidence>
<feature type="region of interest" description="Disordered" evidence="6">
    <location>
        <begin position="694"/>
        <end position="751"/>
    </location>
</feature>
<dbReference type="PROSITE" id="PS51157">
    <property type="entry name" value="ZF_UBR"/>
    <property type="match status" value="1"/>
</dbReference>
<evidence type="ECO:0000256" key="3">
    <source>
        <dbReference type="ARBA" id="ARBA00022833"/>
    </source>
</evidence>
<dbReference type="Proteomes" id="UP001530400">
    <property type="component" value="Unassembled WGS sequence"/>
</dbReference>
<evidence type="ECO:0000256" key="5">
    <source>
        <dbReference type="PROSITE-ProRule" id="PRU01343"/>
    </source>
</evidence>
<feature type="compositionally biased region" description="Basic and acidic residues" evidence="6">
    <location>
        <begin position="703"/>
        <end position="715"/>
    </location>
</feature>
<dbReference type="InterPro" id="IPR003126">
    <property type="entry name" value="Znf_UBR"/>
</dbReference>
<feature type="region of interest" description="Disordered" evidence="6">
    <location>
        <begin position="1559"/>
        <end position="1584"/>
    </location>
</feature>
<feature type="region of interest" description="Disordered" evidence="6">
    <location>
        <begin position="108"/>
        <end position="168"/>
    </location>
</feature>
<dbReference type="PROSITE" id="PS51999">
    <property type="entry name" value="ZF_GRF"/>
    <property type="match status" value="1"/>
</dbReference>